<evidence type="ECO:0000313" key="2">
    <source>
        <dbReference type="EMBL" id="QTH71760.1"/>
    </source>
</evidence>
<proteinExistence type="predicted"/>
<sequence>MFKMLSIVTTVAAVSFSVNAQQYVAANNSVETQVCTVAANEGFEAASKIARQHHITLSKFSKSLVCNGEDIRNLAKVEFNSAAAEQKAVKLVAKSSTQDTALCLKAVEKGVNSLGFNSRSLRCNNMPVKEFVKQYQNAAI</sequence>
<evidence type="ECO:0000256" key="1">
    <source>
        <dbReference type="SAM" id="SignalP"/>
    </source>
</evidence>
<dbReference type="GO" id="GO:0004527">
    <property type="term" value="F:exonuclease activity"/>
    <property type="evidence" value="ECO:0007669"/>
    <property type="project" value="UniProtKB-KW"/>
</dbReference>
<keyword evidence="2" id="KW-0269">Exonuclease</keyword>
<organism evidence="2 3">
    <name type="scientific">Pseudoalteromonas xiamenensis</name>
    <dbReference type="NCBI Taxonomy" id="882626"/>
    <lineage>
        <taxon>Bacteria</taxon>
        <taxon>Pseudomonadati</taxon>
        <taxon>Pseudomonadota</taxon>
        <taxon>Gammaproteobacteria</taxon>
        <taxon>Alteromonadales</taxon>
        <taxon>Pseudoalteromonadaceae</taxon>
        <taxon>Pseudoalteromonas</taxon>
    </lineage>
</organism>
<keyword evidence="2" id="KW-0540">Nuclease</keyword>
<name>A0A975DHF6_9GAMM</name>
<dbReference type="Proteomes" id="UP000664904">
    <property type="component" value="Chromosome"/>
</dbReference>
<feature type="chain" id="PRO_5037560654" evidence="1">
    <location>
        <begin position="21"/>
        <end position="140"/>
    </location>
</feature>
<dbReference type="KEGG" id="pxi:J5O05_02025"/>
<dbReference type="EMBL" id="CP072133">
    <property type="protein sequence ID" value="QTH71760.1"/>
    <property type="molecule type" value="Genomic_DNA"/>
</dbReference>
<keyword evidence="1" id="KW-0732">Signal</keyword>
<accession>A0A975DHF6</accession>
<feature type="signal peptide" evidence="1">
    <location>
        <begin position="1"/>
        <end position="20"/>
    </location>
</feature>
<reference evidence="2" key="1">
    <citation type="submission" date="2021-03" db="EMBL/GenBank/DDBJ databases">
        <title>Complete Genome of Pseudoalteromonas xiamenensis STKMTI.2, a new potential marine bacterium producing anti-Vibrio compounds.</title>
        <authorList>
            <person name="Handayani D.P."/>
            <person name="Isnansetyo A."/>
            <person name="Istiqomah I."/>
            <person name="Jumina J."/>
        </authorList>
    </citation>
    <scope>NUCLEOTIDE SEQUENCE</scope>
    <source>
        <strain evidence="2">STKMTI.2</strain>
    </source>
</reference>
<gene>
    <name evidence="2" type="ORF">J5O05_02025</name>
</gene>
<keyword evidence="3" id="KW-1185">Reference proteome</keyword>
<dbReference type="RefSeq" id="WP_208843384.1">
    <property type="nucleotide sequence ID" value="NZ_CP072133.1"/>
</dbReference>
<protein>
    <submittedName>
        <fullName evidence="2">Exonuclease III</fullName>
    </submittedName>
</protein>
<dbReference type="AlphaFoldDB" id="A0A975DHF6"/>
<evidence type="ECO:0000313" key="3">
    <source>
        <dbReference type="Proteomes" id="UP000664904"/>
    </source>
</evidence>
<keyword evidence="2" id="KW-0378">Hydrolase</keyword>